<dbReference type="EMBL" id="JAIWYP010000004">
    <property type="protein sequence ID" value="KAH3829975.1"/>
    <property type="molecule type" value="Genomic_DNA"/>
</dbReference>
<protein>
    <submittedName>
        <fullName evidence="1">Uncharacterized protein</fullName>
    </submittedName>
</protein>
<gene>
    <name evidence="1" type="ORF">DPMN_103209</name>
</gene>
<dbReference type="AlphaFoldDB" id="A0A9D4H7M1"/>
<reference evidence="1" key="1">
    <citation type="journal article" date="2019" name="bioRxiv">
        <title>The Genome of the Zebra Mussel, Dreissena polymorpha: A Resource for Invasive Species Research.</title>
        <authorList>
            <person name="McCartney M.A."/>
            <person name="Auch B."/>
            <person name="Kono T."/>
            <person name="Mallez S."/>
            <person name="Zhang Y."/>
            <person name="Obille A."/>
            <person name="Becker A."/>
            <person name="Abrahante J.E."/>
            <person name="Garbe J."/>
            <person name="Badalamenti J.P."/>
            <person name="Herman A."/>
            <person name="Mangelson H."/>
            <person name="Liachko I."/>
            <person name="Sullivan S."/>
            <person name="Sone E.D."/>
            <person name="Koren S."/>
            <person name="Silverstein K.A.T."/>
            <person name="Beckman K.B."/>
            <person name="Gohl D.M."/>
        </authorList>
    </citation>
    <scope>NUCLEOTIDE SEQUENCE</scope>
    <source>
        <strain evidence="1">Duluth1</strain>
        <tissue evidence="1">Whole animal</tissue>
    </source>
</reference>
<evidence type="ECO:0000313" key="1">
    <source>
        <dbReference type="EMBL" id="KAH3829975.1"/>
    </source>
</evidence>
<sequence length="127" mass="14660">MKNKMGSTDDLRKIGHCDVAGLQKKMSYDVSDRHTERQTYRVKDRERKMFKEKVNARTHGSTHARRTQDHDISPACLWPVELKTKKGLICAYETKDLNPGYSVRKPHLSGMVTTNPTHILLETRIKP</sequence>
<keyword evidence="2" id="KW-1185">Reference proteome</keyword>
<accession>A0A9D4H7M1</accession>
<reference evidence="1" key="2">
    <citation type="submission" date="2020-11" db="EMBL/GenBank/DDBJ databases">
        <authorList>
            <person name="McCartney M.A."/>
            <person name="Auch B."/>
            <person name="Kono T."/>
            <person name="Mallez S."/>
            <person name="Becker A."/>
            <person name="Gohl D.M."/>
            <person name="Silverstein K.A.T."/>
            <person name="Koren S."/>
            <person name="Bechman K.B."/>
            <person name="Herman A."/>
            <person name="Abrahante J.E."/>
            <person name="Garbe J."/>
        </authorList>
    </citation>
    <scope>NUCLEOTIDE SEQUENCE</scope>
    <source>
        <strain evidence="1">Duluth1</strain>
        <tissue evidence="1">Whole animal</tissue>
    </source>
</reference>
<name>A0A9D4H7M1_DREPO</name>
<organism evidence="1 2">
    <name type="scientific">Dreissena polymorpha</name>
    <name type="common">Zebra mussel</name>
    <name type="synonym">Mytilus polymorpha</name>
    <dbReference type="NCBI Taxonomy" id="45954"/>
    <lineage>
        <taxon>Eukaryota</taxon>
        <taxon>Metazoa</taxon>
        <taxon>Spiralia</taxon>
        <taxon>Lophotrochozoa</taxon>
        <taxon>Mollusca</taxon>
        <taxon>Bivalvia</taxon>
        <taxon>Autobranchia</taxon>
        <taxon>Heteroconchia</taxon>
        <taxon>Euheterodonta</taxon>
        <taxon>Imparidentia</taxon>
        <taxon>Neoheterodontei</taxon>
        <taxon>Myida</taxon>
        <taxon>Dreissenoidea</taxon>
        <taxon>Dreissenidae</taxon>
        <taxon>Dreissena</taxon>
    </lineage>
</organism>
<proteinExistence type="predicted"/>
<dbReference type="Proteomes" id="UP000828390">
    <property type="component" value="Unassembled WGS sequence"/>
</dbReference>
<comment type="caution">
    <text evidence="1">The sequence shown here is derived from an EMBL/GenBank/DDBJ whole genome shotgun (WGS) entry which is preliminary data.</text>
</comment>
<evidence type="ECO:0000313" key="2">
    <source>
        <dbReference type="Proteomes" id="UP000828390"/>
    </source>
</evidence>